<dbReference type="PRINTS" id="PR00455">
    <property type="entry name" value="HTHTETR"/>
</dbReference>
<dbReference type="PROSITE" id="PS50977">
    <property type="entry name" value="HTH_TETR_2"/>
    <property type="match status" value="1"/>
</dbReference>
<dbReference type="InterPro" id="IPR009057">
    <property type="entry name" value="Homeodomain-like_sf"/>
</dbReference>
<evidence type="ECO:0000313" key="7">
    <source>
        <dbReference type="Proteomes" id="UP000032749"/>
    </source>
</evidence>
<evidence type="ECO:0000256" key="4">
    <source>
        <dbReference type="PROSITE-ProRule" id="PRU00335"/>
    </source>
</evidence>
<reference evidence="6 7" key="1">
    <citation type="journal article" date="2013" name="Nat. Commun.">
        <title>Genome sequence and functional genomic analysis of the oil-degrading bacterium Oleispira antarctica.</title>
        <authorList>
            <person name="Kube M."/>
            <person name="Chernikova T.N."/>
            <person name="Al-Ramahi Y."/>
            <person name="Beloqui A."/>
            <person name="Lopez-Cortez N."/>
            <person name="Guazzaroni M.E."/>
            <person name="Heipieper H.J."/>
            <person name="Klages S."/>
            <person name="Kotsyurbenko O.R."/>
            <person name="Langer I."/>
            <person name="Nechitaylo T.Y."/>
            <person name="Lunsdorf H."/>
            <person name="Fernandez M."/>
            <person name="Juarez S."/>
            <person name="Ciordia S."/>
            <person name="Singer A."/>
            <person name="Kagan O."/>
            <person name="Egorova O."/>
            <person name="Petit P.A."/>
            <person name="Stogios P."/>
            <person name="Kim Y."/>
            <person name="Tchigvintsev A."/>
            <person name="Flick R."/>
            <person name="Denaro R."/>
            <person name="Genovese M."/>
            <person name="Albar J.P."/>
            <person name="Reva O.N."/>
            <person name="Martinez-Gomariz M."/>
            <person name="Tran H."/>
            <person name="Ferrer M."/>
            <person name="Savchenko A."/>
            <person name="Yakunin A.F."/>
            <person name="Yakimov M.M."/>
            <person name="Golyshina O.V."/>
            <person name="Reinhardt R."/>
            <person name="Golyshin P.N."/>
        </authorList>
    </citation>
    <scope>NUCLEOTIDE SEQUENCE [LARGE SCALE GENOMIC DNA]</scope>
</reference>
<dbReference type="Gene3D" id="1.10.357.10">
    <property type="entry name" value="Tetracycline Repressor, domain 2"/>
    <property type="match status" value="1"/>
</dbReference>
<dbReference type="AlphaFoldDB" id="R4YUA2"/>
<dbReference type="GO" id="GO:0003677">
    <property type="term" value="F:DNA binding"/>
    <property type="evidence" value="ECO:0007669"/>
    <property type="project" value="UniProtKB-UniRule"/>
</dbReference>
<keyword evidence="3" id="KW-0804">Transcription</keyword>
<evidence type="ECO:0000256" key="2">
    <source>
        <dbReference type="ARBA" id="ARBA00023125"/>
    </source>
</evidence>
<evidence type="ECO:0000259" key="5">
    <source>
        <dbReference type="PROSITE" id="PS50977"/>
    </source>
</evidence>
<dbReference type="InterPro" id="IPR023772">
    <property type="entry name" value="DNA-bd_HTH_TetR-type_CS"/>
</dbReference>
<evidence type="ECO:0000256" key="1">
    <source>
        <dbReference type="ARBA" id="ARBA00023015"/>
    </source>
</evidence>
<dbReference type="PANTHER" id="PTHR47506">
    <property type="entry name" value="TRANSCRIPTIONAL REGULATORY PROTEIN"/>
    <property type="match status" value="1"/>
</dbReference>
<dbReference type="PANTHER" id="PTHR47506:SF1">
    <property type="entry name" value="HTH-TYPE TRANSCRIPTIONAL REGULATOR YJDC"/>
    <property type="match status" value="1"/>
</dbReference>
<sequence length="185" mass="21450">MAQREDKKKHLLETALTLFSQSGFQGTSMDKVTKATGLSKATIYKYFSTKEILIAAVLNYSSAQSLTRLQAIIEDDALSLEEKIHQRFQQVRSAFGQDRFYGCHFQLAYREYRYNDLDIAESCEYYKTSTVDLIEQLYARHNVNQPRLKALQAEMIFNGLLTSLYHFPDENLIDMAEQMYLQTLT</sequence>
<dbReference type="Pfam" id="PF00440">
    <property type="entry name" value="TetR_N"/>
    <property type="match status" value="1"/>
</dbReference>
<dbReference type="EMBL" id="FO203512">
    <property type="protein sequence ID" value="CCK76469.1"/>
    <property type="molecule type" value="Genomic_DNA"/>
</dbReference>
<keyword evidence="7" id="KW-1185">Reference proteome</keyword>
<feature type="DNA-binding region" description="H-T-H motif" evidence="4">
    <location>
        <begin position="28"/>
        <end position="47"/>
    </location>
</feature>
<dbReference type="SUPFAM" id="SSF46689">
    <property type="entry name" value="Homeodomain-like"/>
    <property type="match status" value="1"/>
</dbReference>
<proteinExistence type="predicted"/>
<name>R4YUA2_OLEAN</name>
<evidence type="ECO:0000313" key="6">
    <source>
        <dbReference type="EMBL" id="CCK76469.1"/>
    </source>
</evidence>
<dbReference type="PROSITE" id="PS01081">
    <property type="entry name" value="HTH_TETR_1"/>
    <property type="match status" value="1"/>
</dbReference>
<dbReference type="KEGG" id="oai:OLEAN_C22930"/>
<accession>R4YUA2</accession>
<dbReference type="HOGENOM" id="CLU_069356_23_3_6"/>
<keyword evidence="2 4" id="KW-0238">DNA-binding</keyword>
<protein>
    <submittedName>
        <fullName evidence="6">Probable transcriptional regulator, TetR family</fullName>
    </submittedName>
</protein>
<dbReference type="FunFam" id="1.10.10.60:FF:000141">
    <property type="entry name" value="TetR family transcriptional regulator"/>
    <property type="match status" value="1"/>
</dbReference>
<evidence type="ECO:0000256" key="3">
    <source>
        <dbReference type="ARBA" id="ARBA00023163"/>
    </source>
</evidence>
<dbReference type="STRING" id="698738.OLEAN_C22930"/>
<feature type="domain" description="HTH tetR-type" evidence="5">
    <location>
        <begin position="5"/>
        <end position="65"/>
    </location>
</feature>
<keyword evidence="1" id="KW-0805">Transcription regulation</keyword>
<organism evidence="6 7">
    <name type="scientific">Oleispira antarctica RB-8</name>
    <dbReference type="NCBI Taxonomy" id="698738"/>
    <lineage>
        <taxon>Bacteria</taxon>
        <taxon>Pseudomonadati</taxon>
        <taxon>Pseudomonadota</taxon>
        <taxon>Gammaproteobacteria</taxon>
        <taxon>Oceanospirillales</taxon>
        <taxon>Oceanospirillaceae</taxon>
        <taxon>Oleispira</taxon>
    </lineage>
</organism>
<gene>
    <name evidence="6" type="ORF">OLEAN_C22930</name>
</gene>
<dbReference type="Proteomes" id="UP000032749">
    <property type="component" value="Chromosome"/>
</dbReference>
<dbReference type="PATRIC" id="fig|698738.3.peg.2374"/>
<dbReference type="InterPro" id="IPR001647">
    <property type="entry name" value="HTH_TetR"/>
</dbReference>